<dbReference type="InterPro" id="IPR038765">
    <property type="entry name" value="Papain-like_cys_pep_sf"/>
</dbReference>
<protein>
    <recommendedName>
        <fullName evidence="6">SWIM-type domain-containing protein</fullName>
    </recommendedName>
</protein>
<gene>
    <name evidence="7" type="ORF">MEDL_22225</name>
</gene>
<feature type="region of interest" description="Disordered" evidence="5">
    <location>
        <begin position="490"/>
        <end position="512"/>
    </location>
</feature>
<dbReference type="Proteomes" id="UP000683360">
    <property type="component" value="Unassembled WGS sequence"/>
</dbReference>
<dbReference type="PANTHER" id="PTHR34718">
    <property type="entry name" value="PHD-TYPE DOMAIN-CONTAINING PROTEIN"/>
    <property type="match status" value="1"/>
</dbReference>
<accession>A0A8S3RMA1</accession>
<dbReference type="GO" id="GO:0008270">
    <property type="term" value="F:zinc ion binding"/>
    <property type="evidence" value="ECO:0007669"/>
    <property type="project" value="UniProtKB-KW"/>
</dbReference>
<comment type="caution">
    <text evidence="7">The sequence shown here is derived from an EMBL/GenBank/DDBJ whole genome shotgun (WGS) entry which is preliminary data.</text>
</comment>
<dbReference type="GO" id="GO:0006508">
    <property type="term" value="P:proteolysis"/>
    <property type="evidence" value="ECO:0007669"/>
    <property type="project" value="UniProtKB-KW"/>
</dbReference>
<dbReference type="OrthoDB" id="10044509at2759"/>
<dbReference type="SUPFAM" id="SSF57903">
    <property type="entry name" value="FYVE/PHD zinc finger"/>
    <property type="match status" value="1"/>
</dbReference>
<dbReference type="PROSITE" id="PS50966">
    <property type="entry name" value="ZF_SWIM"/>
    <property type="match status" value="1"/>
</dbReference>
<keyword evidence="4" id="KW-0862">Zinc</keyword>
<dbReference type="Gene3D" id="3.40.395.10">
    <property type="entry name" value="Adenoviral Proteinase, Chain A"/>
    <property type="match status" value="1"/>
</dbReference>
<sequence length="826" mass="94591">MICTNDVDGSHQAVANPRNTKQVKNILSKDRQEKALSKDDIYNLVLLAYQLDGFVSEVLVYPDLYAVVALPEIINAFKDIIELKTEDPVYLVYDTTFKLGDCYVSPIVFKHVIFDETPLVPLAFLIHERKHAKWHEVLFKFLKDKIPRIDKKQIPFVIDQEPGLKRAIRDTFPNCPIMFCWNHIKEDFKFWLKGKVDSDNIKIYIDHLNQMLHSDNEEEFLDTKLKLTSKWTPVVLEHFNKHICPAIQNHSGKWLIEKYPGMFDPYSGITNNLSESMNAVLKRENDWKELPVDLLALGFYYIQNFENYEILRGRSGLGNYHLKKEFSRAFISPSDVIFPKRIVSPDEVIEYLKNDKPLFQSNSFQSDTDPLGNLNSQEIIKQTNSDENTSTNQVKLENNEVIANQQPVIEYPTDSSQQSLARFIVDNNLITLVPQQGAFIVNGRKGKYCVTLFPKETCQCESSSTCFHILAAKISIGLESTQTNNVQKLMTTPSTNGSIKPNKTPKISTEFSTPKSKKKLELSVIEEDAGETQIIDEKKNSIEINKSLPVKKRKIDDINLDEMETPTKKTKTQSNLPWIGYCSQQHKQNILNNKYLCSDIIISTQNLLKFEFPEINGFQETTLAPVKVDGKWVSETGFQSQESPSVQIHHNGNAHWVLSLQTRDGNIYLLDSLSLNLTTSLEYQLTQIYGKDKKKLIIRIPDVQKQQNSIDCGLFAIANALEFCQTGFKGGTHITYEQKYMREHLIHCLENGKFTHFPKNYFGKTPKNLKTKTHIISINCDCGKPDTIEDMVGCEGKTGRKMCDVWAHRSCAKNMKGNSWFCEVHK</sequence>
<evidence type="ECO:0000256" key="4">
    <source>
        <dbReference type="PROSITE-ProRule" id="PRU00325"/>
    </source>
</evidence>
<comment type="similarity">
    <text evidence="1">Belongs to the peptidase C48 family.</text>
</comment>
<keyword evidence="4" id="KW-0479">Metal-binding</keyword>
<reference evidence="7" key="1">
    <citation type="submission" date="2021-03" db="EMBL/GenBank/DDBJ databases">
        <authorList>
            <person name="Bekaert M."/>
        </authorList>
    </citation>
    <scope>NUCLEOTIDE SEQUENCE</scope>
</reference>
<evidence type="ECO:0000313" key="7">
    <source>
        <dbReference type="EMBL" id="CAG2208006.1"/>
    </source>
</evidence>
<evidence type="ECO:0000256" key="1">
    <source>
        <dbReference type="ARBA" id="ARBA00005234"/>
    </source>
</evidence>
<dbReference type="InterPro" id="IPR003653">
    <property type="entry name" value="Peptidase_C48_C"/>
</dbReference>
<keyword evidence="4" id="KW-0863">Zinc-finger</keyword>
<dbReference type="PANTHER" id="PTHR34718:SF2">
    <property type="entry name" value="PHD-TYPE DOMAIN-CONTAINING PROTEIN"/>
    <property type="match status" value="1"/>
</dbReference>
<keyword evidence="8" id="KW-1185">Reference proteome</keyword>
<organism evidence="7 8">
    <name type="scientific">Mytilus edulis</name>
    <name type="common">Blue mussel</name>
    <dbReference type="NCBI Taxonomy" id="6550"/>
    <lineage>
        <taxon>Eukaryota</taxon>
        <taxon>Metazoa</taxon>
        <taxon>Spiralia</taxon>
        <taxon>Lophotrochozoa</taxon>
        <taxon>Mollusca</taxon>
        <taxon>Bivalvia</taxon>
        <taxon>Autobranchia</taxon>
        <taxon>Pteriomorphia</taxon>
        <taxon>Mytilida</taxon>
        <taxon>Mytiloidea</taxon>
        <taxon>Mytilidae</taxon>
        <taxon>Mytilinae</taxon>
        <taxon>Mytilus</taxon>
    </lineage>
</organism>
<dbReference type="Pfam" id="PF02902">
    <property type="entry name" value="Peptidase_C48"/>
    <property type="match status" value="1"/>
</dbReference>
<evidence type="ECO:0000259" key="6">
    <source>
        <dbReference type="PROSITE" id="PS50966"/>
    </source>
</evidence>
<evidence type="ECO:0000256" key="3">
    <source>
        <dbReference type="ARBA" id="ARBA00022801"/>
    </source>
</evidence>
<dbReference type="InterPro" id="IPR007527">
    <property type="entry name" value="Znf_SWIM"/>
</dbReference>
<dbReference type="GO" id="GO:0008234">
    <property type="term" value="F:cysteine-type peptidase activity"/>
    <property type="evidence" value="ECO:0007669"/>
    <property type="project" value="InterPro"/>
</dbReference>
<proteinExistence type="inferred from homology"/>
<evidence type="ECO:0000256" key="5">
    <source>
        <dbReference type="SAM" id="MobiDB-lite"/>
    </source>
</evidence>
<evidence type="ECO:0000256" key="2">
    <source>
        <dbReference type="ARBA" id="ARBA00022670"/>
    </source>
</evidence>
<evidence type="ECO:0000313" key="8">
    <source>
        <dbReference type="Proteomes" id="UP000683360"/>
    </source>
</evidence>
<keyword evidence="2" id="KW-0645">Protease</keyword>
<dbReference type="EMBL" id="CAJPWZ010001098">
    <property type="protein sequence ID" value="CAG2208006.1"/>
    <property type="molecule type" value="Genomic_DNA"/>
</dbReference>
<feature type="domain" description="SWIM-type" evidence="6">
    <location>
        <begin position="448"/>
        <end position="477"/>
    </location>
</feature>
<dbReference type="InterPro" id="IPR011011">
    <property type="entry name" value="Znf_FYVE_PHD"/>
</dbReference>
<dbReference type="AlphaFoldDB" id="A0A8S3RMA1"/>
<keyword evidence="3" id="KW-0378">Hydrolase</keyword>
<dbReference type="SUPFAM" id="SSF54001">
    <property type="entry name" value="Cysteine proteinases"/>
    <property type="match status" value="1"/>
</dbReference>
<name>A0A8S3RMA1_MYTED</name>